<dbReference type="PROSITE" id="PS00105">
    <property type="entry name" value="AA_TRANSFER_CLASS_1"/>
    <property type="match status" value="1"/>
</dbReference>
<feature type="domain" description="Aminotransferase class I/classII large" evidence="4">
    <location>
        <begin position="22"/>
        <end position="345"/>
    </location>
</feature>
<dbReference type="InterPro" id="IPR015421">
    <property type="entry name" value="PyrdxlP-dep_Trfase_major"/>
</dbReference>
<name>A0A7G9FM72_9FIRM</name>
<evidence type="ECO:0000313" key="6">
    <source>
        <dbReference type="Proteomes" id="UP000515819"/>
    </source>
</evidence>
<dbReference type="Gene3D" id="3.40.640.10">
    <property type="entry name" value="Type I PLP-dependent aspartate aminotransferase-like (Major domain)"/>
    <property type="match status" value="1"/>
</dbReference>
<proteinExistence type="inferred from homology"/>
<dbReference type="GO" id="GO:0008483">
    <property type="term" value="F:transaminase activity"/>
    <property type="evidence" value="ECO:0007669"/>
    <property type="project" value="UniProtKB-KW"/>
</dbReference>
<evidence type="ECO:0000259" key="4">
    <source>
        <dbReference type="Pfam" id="PF00155"/>
    </source>
</evidence>
<dbReference type="RefSeq" id="WP_249321296.1">
    <property type="nucleotide sequence ID" value="NZ_CP060632.1"/>
</dbReference>
<organism evidence="5 6">
    <name type="scientific">Wujia chipingensis</name>
    <dbReference type="NCBI Taxonomy" id="2763670"/>
    <lineage>
        <taxon>Bacteria</taxon>
        <taxon>Bacillati</taxon>
        <taxon>Bacillota</taxon>
        <taxon>Clostridia</taxon>
        <taxon>Lachnospirales</taxon>
        <taxon>Lachnospiraceae</taxon>
        <taxon>Wujia</taxon>
    </lineage>
</organism>
<dbReference type="SUPFAM" id="SSF53383">
    <property type="entry name" value="PLP-dependent transferases"/>
    <property type="match status" value="1"/>
</dbReference>
<dbReference type="CDD" id="cd00609">
    <property type="entry name" value="AAT_like"/>
    <property type="match status" value="1"/>
</dbReference>
<dbReference type="GO" id="GO:0030170">
    <property type="term" value="F:pyridoxal phosphate binding"/>
    <property type="evidence" value="ECO:0007669"/>
    <property type="project" value="InterPro"/>
</dbReference>
<protein>
    <recommendedName>
        <fullName evidence="3">Aminotransferase</fullName>
        <ecNumber evidence="3">2.6.1.-</ecNumber>
    </recommendedName>
</protein>
<dbReference type="InterPro" id="IPR004838">
    <property type="entry name" value="NHTrfase_class1_PyrdxlP-BS"/>
</dbReference>
<gene>
    <name evidence="5" type="ORF">H9Q76_13245</name>
</gene>
<dbReference type="PANTHER" id="PTHR42885">
    <property type="entry name" value="HISTIDINOL-PHOSPHATE AMINOTRANSFERASE-RELATED"/>
    <property type="match status" value="1"/>
</dbReference>
<evidence type="ECO:0000256" key="1">
    <source>
        <dbReference type="ARBA" id="ARBA00001933"/>
    </source>
</evidence>
<dbReference type="InterPro" id="IPR015422">
    <property type="entry name" value="PyrdxlP-dep_Trfase_small"/>
</dbReference>
<dbReference type="AlphaFoldDB" id="A0A7G9FM72"/>
<dbReference type="InterPro" id="IPR015424">
    <property type="entry name" value="PyrdxlP-dep_Trfase"/>
</dbReference>
<keyword evidence="6" id="KW-1185">Reference proteome</keyword>
<dbReference type="Proteomes" id="UP000515819">
    <property type="component" value="Chromosome"/>
</dbReference>
<dbReference type="Pfam" id="PF00155">
    <property type="entry name" value="Aminotran_1_2"/>
    <property type="match status" value="1"/>
</dbReference>
<accession>A0A7G9FM72</accession>
<dbReference type="EC" id="2.6.1.-" evidence="3"/>
<dbReference type="KEGG" id="wcp:H9Q76_13245"/>
<evidence type="ECO:0000313" key="5">
    <source>
        <dbReference type="EMBL" id="QNL99653.1"/>
    </source>
</evidence>
<reference evidence="5 6" key="1">
    <citation type="submission" date="2020-08" db="EMBL/GenBank/DDBJ databases">
        <authorList>
            <person name="Liu C."/>
            <person name="Sun Q."/>
        </authorList>
    </citation>
    <scope>NUCLEOTIDE SEQUENCE [LARGE SCALE GENOMIC DNA]</scope>
    <source>
        <strain evidence="5 6">NSJ-4</strain>
    </source>
</reference>
<dbReference type="InterPro" id="IPR004839">
    <property type="entry name" value="Aminotransferase_I/II_large"/>
</dbReference>
<keyword evidence="3 5" id="KW-0808">Transferase</keyword>
<comment type="cofactor">
    <cofactor evidence="1 3">
        <name>pyridoxal 5'-phosphate</name>
        <dbReference type="ChEBI" id="CHEBI:597326"/>
    </cofactor>
</comment>
<keyword evidence="3 5" id="KW-0032">Aminotransferase</keyword>
<dbReference type="EMBL" id="CP060632">
    <property type="protein sequence ID" value="QNL99653.1"/>
    <property type="molecule type" value="Genomic_DNA"/>
</dbReference>
<dbReference type="PANTHER" id="PTHR42885:SF1">
    <property type="entry name" value="THREONINE-PHOSPHATE DECARBOXYLASE"/>
    <property type="match status" value="1"/>
</dbReference>
<dbReference type="Gene3D" id="3.90.1150.10">
    <property type="entry name" value="Aspartate Aminotransferase, domain 1"/>
    <property type="match status" value="1"/>
</dbReference>
<evidence type="ECO:0000256" key="2">
    <source>
        <dbReference type="ARBA" id="ARBA00022898"/>
    </source>
</evidence>
<comment type="similarity">
    <text evidence="3">Belongs to the class-I pyridoxal-phosphate-dependent aminotransferase family.</text>
</comment>
<evidence type="ECO:0000256" key="3">
    <source>
        <dbReference type="RuleBase" id="RU000481"/>
    </source>
</evidence>
<sequence length="351" mass="39477">MSNGPLRIEQYETVRYDLNCNPLGVPDSVTRAIMQNISAVGRYPDTYYEPLRNAIASYACCAPEHLVLGSGSSDLLRLFVALLAPKKALLPIPSATDYEHVLSVYGCETDFYELDINQDYHLDMDDFIAHLSDTYDIVILGNPNNPTSQLISKADIEKLAAACKELDIALLLDEMYIEFTENYERNTAISLVNTYDNLIILRSVSKFFSVPGLRLAYAIMNNETNMTIINMTATPNSISCLTAAACTAMLEDTAYIHESHSRIFTERNLIYSAMNTNKNLRLFKPSANFVLMQILKEDVTAKSLLAHCNLKGIVLRNCENFHGLDSHFVRFSIMNPMQNDLMVNTILELLR</sequence>
<keyword evidence="2" id="KW-0663">Pyridoxal phosphate</keyword>